<protein>
    <submittedName>
        <fullName evidence="1">Uncharacterized protein</fullName>
    </submittedName>
</protein>
<sequence>MPVRYNEISLKFFQKQECQFDEKGQKNHAMGDRRSFGVDSGSRNLVFRSLFSDEIGIRAAQKQSERGP</sequence>
<reference evidence="1" key="1">
    <citation type="submission" date="2019-08" db="EMBL/GenBank/DDBJ databases">
        <authorList>
            <person name="Kucharzyk K."/>
            <person name="Murdoch R.W."/>
            <person name="Higgins S."/>
            <person name="Loffler F."/>
        </authorList>
    </citation>
    <scope>NUCLEOTIDE SEQUENCE</scope>
</reference>
<dbReference type="EMBL" id="VSSQ01023218">
    <property type="protein sequence ID" value="MPM70015.1"/>
    <property type="molecule type" value="Genomic_DNA"/>
</dbReference>
<evidence type="ECO:0000313" key="1">
    <source>
        <dbReference type="EMBL" id="MPM70015.1"/>
    </source>
</evidence>
<proteinExistence type="predicted"/>
<comment type="caution">
    <text evidence="1">The sequence shown here is derived from an EMBL/GenBank/DDBJ whole genome shotgun (WGS) entry which is preliminary data.</text>
</comment>
<accession>A0A645BXN7</accession>
<gene>
    <name evidence="1" type="ORF">SDC9_116965</name>
</gene>
<dbReference type="AlphaFoldDB" id="A0A645BXN7"/>
<organism evidence="1">
    <name type="scientific">bioreactor metagenome</name>
    <dbReference type="NCBI Taxonomy" id="1076179"/>
    <lineage>
        <taxon>unclassified sequences</taxon>
        <taxon>metagenomes</taxon>
        <taxon>ecological metagenomes</taxon>
    </lineage>
</organism>
<name>A0A645BXN7_9ZZZZ</name>